<protein>
    <submittedName>
        <fullName evidence="1">Uncharacterized protein</fullName>
    </submittedName>
</protein>
<reference evidence="2" key="1">
    <citation type="submission" date="2016-10" db="EMBL/GenBank/DDBJ databases">
        <authorList>
            <person name="Varghese N."/>
            <person name="Submissions S."/>
        </authorList>
    </citation>
    <scope>NUCLEOTIDE SEQUENCE [LARGE SCALE GENOMIC DNA]</scope>
    <source>
        <strain evidence="2">DSM 25232 / NCIMB 14723 / 92V</strain>
    </source>
</reference>
<dbReference type="AlphaFoldDB" id="A0A1H7TNK1"/>
<proteinExistence type="predicted"/>
<organism evidence="1 2">
    <name type="scientific">Aquimarina amphilecti</name>
    <dbReference type="NCBI Taxonomy" id="1038014"/>
    <lineage>
        <taxon>Bacteria</taxon>
        <taxon>Pseudomonadati</taxon>
        <taxon>Bacteroidota</taxon>
        <taxon>Flavobacteriia</taxon>
        <taxon>Flavobacteriales</taxon>
        <taxon>Flavobacteriaceae</taxon>
        <taxon>Aquimarina</taxon>
    </lineage>
</organism>
<evidence type="ECO:0000313" key="2">
    <source>
        <dbReference type="Proteomes" id="UP000198521"/>
    </source>
</evidence>
<gene>
    <name evidence="1" type="ORF">SAMN04487910_3523</name>
</gene>
<name>A0A1H7TNK1_AQUAM</name>
<dbReference type="Proteomes" id="UP000198521">
    <property type="component" value="Unassembled WGS sequence"/>
</dbReference>
<sequence>MKKSILNLGKTLNKSAQKEINGGRAFFDCSDVCRIREEDRQYHIALQMELYGLNFSHCTCSGHSC</sequence>
<dbReference type="EMBL" id="FOAB01000006">
    <property type="protein sequence ID" value="SEL86268.1"/>
    <property type="molecule type" value="Genomic_DNA"/>
</dbReference>
<accession>A0A1H7TNK1</accession>
<keyword evidence="2" id="KW-1185">Reference proteome</keyword>
<evidence type="ECO:0000313" key="1">
    <source>
        <dbReference type="EMBL" id="SEL86268.1"/>
    </source>
</evidence>
<dbReference type="STRING" id="1038014.SAMN04487910_3523"/>